<keyword evidence="1" id="KW-0472">Membrane</keyword>
<sequence length="117" mass="13607">MDGYAPHFSKQFQDIRKVDVFLAVFLDLKSLPPLIQHIFTWTYFSSLGACFAILLGNFLTWFAKVLQSRTKNLENTCFSYIFVYSISESKDSNLLPTSIIRLFIFKQTLKCKLINHL</sequence>
<reference evidence="2" key="1">
    <citation type="submission" date="2021-05" db="EMBL/GenBank/DDBJ databases">
        <authorList>
            <person name="Alioto T."/>
            <person name="Alioto T."/>
            <person name="Gomez Garrido J."/>
        </authorList>
    </citation>
    <scope>NUCLEOTIDE SEQUENCE</scope>
</reference>
<accession>A0A8D8PM32</accession>
<evidence type="ECO:0000256" key="1">
    <source>
        <dbReference type="SAM" id="Phobius"/>
    </source>
</evidence>
<dbReference type="EMBL" id="HBUF01004565">
    <property type="protein sequence ID" value="CAG6606729.1"/>
    <property type="molecule type" value="Transcribed_RNA"/>
</dbReference>
<dbReference type="AlphaFoldDB" id="A0A8D8PM32"/>
<proteinExistence type="predicted"/>
<feature type="transmembrane region" description="Helical" evidence="1">
    <location>
        <begin position="38"/>
        <end position="63"/>
    </location>
</feature>
<name>A0A8D8PM32_9HEMI</name>
<keyword evidence="1" id="KW-1133">Transmembrane helix</keyword>
<keyword evidence="1" id="KW-0812">Transmembrane</keyword>
<organism evidence="2">
    <name type="scientific">Cacopsylla melanoneura</name>
    <dbReference type="NCBI Taxonomy" id="428564"/>
    <lineage>
        <taxon>Eukaryota</taxon>
        <taxon>Metazoa</taxon>
        <taxon>Ecdysozoa</taxon>
        <taxon>Arthropoda</taxon>
        <taxon>Hexapoda</taxon>
        <taxon>Insecta</taxon>
        <taxon>Pterygota</taxon>
        <taxon>Neoptera</taxon>
        <taxon>Paraneoptera</taxon>
        <taxon>Hemiptera</taxon>
        <taxon>Sternorrhyncha</taxon>
        <taxon>Psylloidea</taxon>
        <taxon>Psyllidae</taxon>
        <taxon>Psyllinae</taxon>
        <taxon>Cacopsylla</taxon>
    </lineage>
</organism>
<evidence type="ECO:0000313" key="2">
    <source>
        <dbReference type="EMBL" id="CAG6606729.1"/>
    </source>
</evidence>
<protein>
    <submittedName>
        <fullName evidence="2">Uncharacterized protein</fullName>
    </submittedName>
</protein>